<dbReference type="InterPro" id="IPR029044">
    <property type="entry name" value="Nucleotide-diphossugar_trans"/>
</dbReference>
<evidence type="ECO:0000256" key="1">
    <source>
        <dbReference type="ARBA" id="ARBA00010401"/>
    </source>
</evidence>
<dbReference type="Gene3D" id="3.90.550.10">
    <property type="entry name" value="Spore Coat Polysaccharide Biosynthesis Protein SpsA, Chain A"/>
    <property type="match status" value="1"/>
</dbReference>
<dbReference type="InterPro" id="IPR039741">
    <property type="entry name" value="UDP-sugar_pyrophosphorylase"/>
</dbReference>
<gene>
    <name evidence="2" type="ORF">BSL78_20996</name>
</gene>
<evidence type="ECO:0000313" key="2">
    <source>
        <dbReference type="EMBL" id="PIK42160.1"/>
    </source>
</evidence>
<accession>A0A2G8K2F4</accession>
<dbReference type="GO" id="GO:0003977">
    <property type="term" value="F:UDP-N-acetylglucosamine diphosphorylase activity"/>
    <property type="evidence" value="ECO:0007669"/>
    <property type="project" value="TreeGrafter"/>
</dbReference>
<dbReference type="SUPFAM" id="SSF53448">
    <property type="entry name" value="Nucleotide-diphospho-sugar transferases"/>
    <property type="match status" value="1"/>
</dbReference>
<proteinExistence type="inferred from homology"/>
<evidence type="ECO:0000313" key="3">
    <source>
        <dbReference type="Proteomes" id="UP000230750"/>
    </source>
</evidence>
<reference evidence="2 3" key="1">
    <citation type="journal article" date="2017" name="PLoS Biol.">
        <title>The sea cucumber genome provides insights into morphological evolution and visceral regeneration.</title>
        <authorList>
            <person name="Zhang X."/>
            <person name="Sun L."/>
            <person name="Yuan J."/>
            <person name="Sun Y."/>
            <person name="Gao Y."/>
            <person name="Zhang L."/>
            <person name="Li S."/>
            <person name="Dai H."/>
            <person name="Hamel J.F."/>
            <person name="Liu C."/>
            <person name="Yu Y."/>
            <person name="Liu S."/>
            <person name="Lin W."/>
            <person name="Guo K."/>
            <person name="Jin S."/>
            <person name="Xu P."/>
            <person name="Storey K.B."/>
            <person name="Huan P."/>
            <person name="Zhang T."/>
            <person name="Zhou Y."/>
            <person name="Zhang J."/>
            <person name="Lin C."/>
            <person name="Li X."/>
            <person name="Xing L."/>
            <person name="Huo D."/>
            <person name="Sun M."/>
            <person name="Wang L."/>
            <person name="Mercier A."/>
            <person name="Li F."/>
            <person name="Yang H."/>
            <person name="Xiang J."/>
        </authorList>
    </citation>
    <scope>NUCLEOTIDE SEQUENCE [LARGE SCALE GENOMIC DNA]</scope>
    <source>
        <strain evidence="2">Shaxun</strain>
        <tissue evidence="2">Muscle</tissue>
    </source>
</reference>
<dbReference type="Proteomes" id="UP000230750">
    <property type="component" value="Unassembled WGS sequence"/>
</dbReference>
<dbReference type="EMBL" id="MRZV01000957">
    <property type="protein sequence ID" value="PIK42160.1"/>
    <property type="molecule type" value="Genomic_DNA"/>
</dbReference>
<dbReference type="STRING" id="307972.A0A2G8K2F4"/>
<comment type="caution">
    <text evidence="2">The sequence shown here is derived from an EMBL/GenBank/DDBJ whole genome shotgun (WGS) entry which is preliminary data.</text>
</comment>
<sequence>MEPVPPELLGSVTRSGKKLKDWYNQGLKEISKGHVGVLLMAGGQGTRLGVKQSQGMYNVDCHRRRPCINYKRKRYSGSSSFRRPMLENWELYHEFSEVLFRIHCCMKYESCTYYCIYNMKAGTIHDKGHRKDRKKFAFMLCRDY</sequence>
<dbReference type="PANTHER" id="PTHR11952">
    <property type="entry name" value="UDP- GLUCOSE PYROPHOSPHORYLASE"/>
    <property type="match status" value="1"/>
</dbReference>
<comment type="similarity">
    <text evidence="1">Belongs to the UDPGP type 1 family.</text>
</comment>
<dbReference type="GO" id="GO:0006048">
    <property type="term" value="P:UDP-N-acetylglucosamine biosynthetic process"/>
    <property type="evidence" value="ECO:0007669"/>
    <property type="project" value="TreeGrafter"/>
</dbReference>
<name>A0A2G8K2F4_STIJA</name>
<dbReference type="PANTHER" id="PTHR11952:SF2">
    <property type="entry name" value="LD24639P"/>
    <property type="match status" value="1"/>
</dbReference>
<dbReference type="OrthoDB" id="532420at2759"/>
<dbReference type="AlphaFoldDB" id="A0A2G8K2F4"/>
<protein>
    <submittedName>
        <fullName evidence="2">Putative UDP-N-acetylhexosamine pyrophosphorylase</fullName>
    </submittedName>
</protein>
<organism evidence="2 3">
    <name type="scientific">Stichopus japonicus</name>
    <name type="common">Sea cucumber</name>
    <dbReference type="NCBI Taxonomy" id="307972"/>
    <lineage>
        <taxon>Eukaryota</taxon>
        <taxon>Metazoa</taxon>
        <taxon>Echinodermata</taxon>
        <taxon>Eleutherozoa</taxon>
        <taxon>Echinozoa</taxon>
        <taxon>Holothuroidea</taxon>
        <taxon>Aspidochirotacea</taxon>
        <taxon>Aspidochirotida</taxon>
        <taxon>Stichopodidae</taxon>
        <taxon>Apostichopus</taxon>
    </lineage>
</organism>
<keyword evidence="3" id="KW-1185">Reference proteome</keyword>